<sequence length="336" mass="37554">MKNQTNTSVPPNPKRNWLSLLQRIWLLLFILVTFFLVIHYLWSQDTSVLTQTRLAWPFISAAFVSHLIYWSLASFTWQQLTIKSCDLGLTMTQSFAQMVIVTLGKYLPGKIWGMVARGAYLKRSGISMEGTLLLTLQEQLLMLHSAALISGLLLGLLIAQPWAWATALVVILSIFPGRWIQSWFFSLYAYLANKFKRPPMQNTPQLLSTSHYLQLLSGYAGVWLILGGVFSLLYPAFMGGVLNLELLGWLVLANILGITIGFFALFAPGGIGVRETITSLTLTQVMPLETALLLSLVFRFWIVASELSGSIIITLLLGRQVFFSRSGNLDKSNISD</sequence>
<feature type="transmembrane region" description="Helical" evidence="1">
    <location>
        <begin position="291"/>
        <end position="317"/>
    </location>
</feature>
<evidence type="ECO:0000313" key="2">
    <source>
        <dbReference type="EMBL" id="SEH05569.1"/>
    </source>
</evidence>
<feature type="transmembrane region" description="Helical" evidence="1">
    <location>
        <begin position="166"/>
        <end position="191"/>
    </location>
</feature>
<keyword evidence="1" id="KW-0812">Transmembrane</keyword>
<dbReference type="EMBL" id="FMSV02000361">
    <property type="protein sequence ID" value="SEH05569.1"/>
    <property type="molecule type" value="Genomic_DNA"/>
</dbReference>
<keyword evidence="3" id="KW-1185">Reference proteome</keyword>
<name>A0A1H6F8C2_9GAMM</name>
<proteinExistence type="predicted"/>
<evidence type="ECO:0000256" key="1">
    <source>
        <dbReference type="SAM" id="Phobius"/>
    </source>
</evidence>
<keyword evidence="1" id="KW-1133">Transmembrane helix</keyword>
<accession>A0A1H6F8C2</accession>
<feature type="transmembrane region" description="Helical" evidence="1">
    <location>
        <begin position="24"/>
        <end position="42"/>
    </location>
</feature>
<feature type="transmembrane region" description="Helical" evidence="1">
    <location>
        <begin position="246"/>
        <end position="271"/>
    </location>
</feature>
<dbReference type="OrthoDB" id="5624213at2"/>
<evidence type="ECO:0000313" key="3">
    <source>
        <dbReference type="Proteomes" id="UP000236724"/>
    </source>
</evidence>
<dbReference type="Proteomes" id="UP000236724">
    <property type="component" value="Unassembled WGS sequence"/>
</dbReference>
<dbReference type="AlphaFoldDB" id="A0A1H6F8C2"/>
<keyword evidence="1" id="KW-0472">Membrane</keyword>
<feature type="transmembrane region" description="Helical" evidence="1">
    <location>
        <begin position="211"/>
        <end position="234"/>
    </location>
</feature>
<reference evidence="2 3" key="1">
    <citation type="submission" date="2016-10" db="EMBL/GenBank/DDBJ databases">
        <authorList>
            <person name="de Groot N.N."/>
        </authorList>
    </citation>
    <scope>NUCLEOTIDE SEQUENCE [LARGE SCALE GENOMIC DNA]</scope>
    <source>
        <strain evidence="2">MBHS1</strain>
    </source>
</reference>
<feature type="transmembrane region" description="Helical" evidence="1">
    <location>
        <begin position="140"/>
        <end position="159"/>
    </location>
</feature>
<gene>
    <name evidence="2" type="ORF">MBHS_01424</name>
</gene>
<feature type="transmembrane region" description="Helical" evidence="1">
    <location>
        <begin position="54"/>
        <end position="75"/>
    </location>
</feature>
<organism evidence="2 3">
    <name type="scientific">Candidatus Venteria ishoeyi</name>
    <dbReference type="NCBI Taxonomy" id="1899563"/>
    <lineage>
        <taxon>Bacteria</taxon>
        <taxon>Pseudomonadati</taxon>
        <taxon>Pseudomonadota</taxon>
        <taxon>Gammaproteobacteria</taxon>
        <taxon>Thiotrichales</taxon>
        <taxon>Thiotrichaceae</taxon>
        <taxon>Venteria</taxon>
    </lineage>
</organism>
<protein>
    <submittedName>
        <fullName evidence="2">Uncharacterized protein</fullName>
    </submittedName>
</protein>
<dbReference type="RefSeq" id="WP_103919480.1">
    <property type="nucleotide sequence ID" value="NZ_FMSV02000361.1"/>
</dbReference>